<dbReference type="InterPro" id="IPR036942">
    <property type="entry name" value="Beta-barrel_TonB_sf"/>
</dbReference>
<evidence type="ECO:0000256" key="1">
    <source>
        <dbReference type="ARBA" id="ARBA00004571"/>
    </source>
</evidence>
<name>A0ABX7YYK8_9GAMM</name>
<evidence type="ECO:0000256" key="10">
    <source>
        <dbReference type="ARBA" id="ARBA00023237"/>
    </source>
</evidence>
<keyword evidence="17" id="KW-1185">Reference proteome</keyword>
<evidence type="ECO:0000256" key="8">
    <source>
        <dbReference type="ARBA" id="ARBA00023077"/>
    </source>
</evidence>
<keyword evidence="8 12" id="KW-0798">TonB box</keyword>
<protein>
    <submittedName>
        <fullName evidence="16">TonB-dependent receptor</fullName>
    </submittedName>
</protein>
<dbReference type="Pfam" id="PF07715">
    <property type="entry name" value="Plug"/>
    <property type="match status" value="1"/>
</dbReference>
<comment type="similarity">
    <text evidence="11 12">Belongs to the TonB-dependent receptor family.</text>
</comment>
<keyword evidence="5 11" id="KW-0812">Transmembrane</keyword>
<comment type="subcellular location">
    <subcellularLocation>
        <location evidence="1 11">Cell outer membrane</location>
        <topology evidence="1 11">Multi-pass membrane protein</topology>
    </subcellularLocation>
</comment>
<organism evidence="16 17">
    <name type="scientific">Shewanella yunxiaonensis</name>
    <dbReference type="NCBI Taxonomy" id="2829809"/>
    <lineage>
        <taxon>Bacteria</taxon>
        <taxon>Pseudomonadati</taxon>
        <taxon>Pseudomonadota</taxon>
        <taxon>Gammaproteobacteria</taxon>
        <taxon>Alteromonadales</taxon>
        <taxon>Shewanellaceae</taxon>
        <taxon>Shewanella</taxon>
    </lineage>
</organism>
<evidence type="ECO:0000256" key="11">
    <source>
        <dbReference type="PROSITE-ProRule" id="PRU01360"/>
    </source>
</evidence>
<dbReference type="InterPro" id="IPR012910">
    <property type="entry name" value="Plug_dom"/>
</dbReference>
<evidence type="ECO:0000313" key="17">
    <source>
        <dbReference type="Proteomes" id="UP000679575"/>
    </source>
</evidence>
<evidence type="ECO:0000256" key="12">
    <source>
        <dbReference type="RuleBase" id="RU003357"/>
    </source>
</evidence>
<gene>
    <name evidence="16" type="ORF">KDN34_06820</name>
</gene>
<proteinExistence type="inferred from homology"/>
<keyword evidence="9 11" id="KW-0472">Membrane</keyword>
<evidence type="ECO:0000256" key="6">
    <source>
        <dbReference type="ARBA" id="ARBA00023004"/>
    </source>
</evidence>
<evidence type="ECO:0000256" key="9">
    <source>
        <dbReference type="ARBA" id="ARBA00023136"/>
    </source>
</evidence>
<evidence type="ECO:0000259" key="14">
    <source>
        <dbReference type="Pfam" id="PF00593"/>
    </source>
</evidence>
<evidence type="ECO:0000256" key="5">
    <source>
        <dbReference type="ARBA" id="ARBA00022692"/>
    </source>
</evidence>
<dbReference type="EMBL" id="CP073587">
    <property type="protein sequence ID" value="QUN07136.1"/>
    <property type="molecule type" value="Genomic_DNA"/>
</dbReference>
<keyword evidence="13" id="KW-0732">Signal</keyword>
<evidence type="ECO:0000256" key="2">
    <source>
        <dbReference type="ARBA" id="ARBA00022448"/>
    </source>
</evidence>
<accession>A0ABX7YYK8</accession>
<keyword evidence="10 11" id="KW-0998">Cell outer membrane</keyword>
<keyword evidence="4" id="KW-0410">Iron transport</keyword>
<sequence length="727" mass="81766">MQIFEVQMSKIFYPCVIAAAVHLALSPAAFAADNTKDTTDKSSDEQPIEVMVVSADFRGTTVDNTPSSVTVIDQQRIEDQGAEHFEDMLNNVANFNWSGATARPRYFQIRGVGEQEDYKGAPNSSVGFIVDDIDLSGLGMVASMYDLQQFEVLRGPQGTRYGANALAGLIYLKSNDPTQVAEHGLELSLGEDNLRTLSGYSSGPLTDSGKLLYRVALQQHKQNGYMNNLYLNRDDTNQRDEFTGHLKLRWYATDNLQADLTVLHADYKDGYDAWTLDNNGKNTLTDQPGLDNQRTTGSSLKLTYSGFDQFELISLSSWAKTHFDNGYDGDWANPDYWAALDCDGEACEYNYWWDKKGNRRTLTQEFRITSNDAGKIFGGTTDWLAGIYLMDLAEDNDLYSEYNGSPDEVLQSKYSANNYAVFGQLDSDLGEGYRLSVGLRLEQRSSDYSDSNNDNFSPSENMWGGHVALSKQLAQGQEAYLRVARGYKAGGFNMTLPTSLSDKKQFDTEILYNYELGLKSQWFDGVAGSRLALFYMDRQHQQVSASIQDPVDPQRFILFTDNAGSSSNYGAELEANWYATDTLELYSSVGYLKTKYGTYIYEDSYGNPVDLSGRELANSPRWTYSLGASWHADNGWFANVNASGKSKFYYSDSNDSQSKPYAIVNAKVGYDADSWALYFWGRNLFDKQYGVRGFYFGNEPDQDWADKQYIRYGDPRQLGVTFKLKFM</sequence>
<keyword evidence="7" id="KW-0406">Ion transport</keyword>
<keyword evidence="16" id="KW-0675">Receptor</keyword>
<feature type="signal peptide" evidence="13">
    <location>
        <begin position="1"/>
        <end position="31"/>
    </location>
</feature>
<evidence type="ECO:0000256" key="4">
    <source>
        <dbReference type="ARBA" id="ARBA00022496"/>
    </source>
</evidence>
<keyword evidence="6" id="KW-0408">Iron</keyword>
<feature type="chain" id="PRO_5046444912" evidence="13">
    <location>
        <begin position="32"/>
        <end position="727"/>
    </location>
</feature>
<keyword evidence="3 11" id="KW-1134">Transmembrane beta strand</keyword>
<dbReference type="PANTHER" id="PTHR32552:SF81">
    <property type="entry name" value="TONB-DEPENDENT OUTER MEMBRANE RECEPTOR"/>
    <property type="match status" value="1"/>
</dbReference>
<evidence type="ECO:0000256" key="7">
    <source>
        <dbReference type="ARBA" id="ARBA00023065"/>
    </source>
</evidence>
<dbReference type="InterPro" id="IPR000531">
    <property type="entry name" value="Beta-barrel_TonB"/>
</dbReference>
<dbReference type="PANTHER" id="PTHR32552">
    <property type="entry name" value="FERRICHROME IRON RECEPTOR-RELATED"/>
    <property type="match status" value="1"/>
</dbReference>
<feature type="domain" description="TonB-dependent receptor plug" evidence="15">
    <location>
        <begin position="62"/>
        <end position="168"/>
    </location>
</feature>
<evidence type="ECO:0000256" key="3">
    <source>
        <dbReference type="ARBA" id="ARBA00022452"/>
    </source>
</evidence>
<evidence type="ECO:0000256" key="13">
    <source>
        <dbReference type="SAM" id="SignalP"/>
    </source>
</evidence>
<dbReference type="Proteomes" id="UP000679575">
    <property type="component" value="Chromosome"/>
</dbReference>
<reference evidence="16 17" key="1">
    <citation type="submission" date="2021-04" db="EMBL/GenBank/DDBJ databases">
        <title>Novel species identification of genus Shewanella.</title>
        <authorList>
            <person name="Liu G."/>
        </authorList>
    </citation>
    <scope>NUCLEOTIDE SEQUENCE [LARGE SCALE GENOMIC DNA]</scope>
    <source>
        <strain evidence="16 17">FJAT-54481</strain>
    </source>
</reference>
<dbReference type="PROSITE" id="PS52016">
    <property type="entry name" value="TONB_DEPENDENT_REC_3"/>
    <property type="match status" value="1"/>
</dbReference>
<dbReference type="Pfam" id="PF00593">
    <property type="entry name" value="TonB_dep_Rec_b-barrel"/>
    <property type="match status" value="1"/>
</dbReference>
<keyword evidence="2 11" id="KW-0813">Transport</keyword>
<feature type="domain" description="TonB-dependent receptor-like beta-barrel" evidence="14">
    <location>
        <begin position="236"/>
        <end position="684"/>
    </location>
</feature>
<evidence type="ECO:0000259" key="15">
    <source>
        <dbReference type="Pfam" id="PF07715"/>
    </source>
</evidence>
<dbReference type="SUPFAM" id="SSF56935">
    <property type="entry name" value="Porins"/>
    <property type="match status" value="1"/>
</dbReference>
<dbReference type="Gene3D" id="2.40.170.20">
    <property type="entry name" value="TonB-dependent receptor, beta-barrel domain"/>
    <property type="match status" value="1"/>
</dbReference>
<dbReference type="InterPro" id="IPR039426">
    <property type="entry name" value="TonB-dep_rcpt-like"/>
</dbReference>
<evidence type="ECO:0000313" key="16">
    <source>
        <dbReference type="EMBL" id="QUN07136.1"/>
    </source>
</evidence>